<protein>
    <submittedName>
        <fullName evidence="3">Uncharacterized protein</fullName>
    </submittedName>
</protein>
<dbReference type="AlphaFoldDB" id="A0AAD7IDR6"/>
<keyword evidence="4" id="KW-1185">Reference proteome</keyword>
<evidence type="ECO:0000313" key="3">
    <source>
        <dbReference type="EMBL" id="KAJ7740790.1"/>
    </source>
</evidence>
<evidence type="ECO:0000256" key="2">
    <source>
        <dbReference type="SAM" id="MobiDB-lite"/>
    </source>
</evidence>
<feature type="region of interest" description="Disordered" evidence="2">
    <location>
        <begin position="503"/>
        <end position="581"/>
    </location>
</feature>
<name>A0AAD7IDR6_9AGAR</name>
<feature type="region of interest" description="Disordered" evidence="2">
    <location>
        <begin position="1"/>
        <end position="56"/>
    </location>
</feature>
<keyword evidence="1" id="KW-0175">Coiled coil</keyword>
<comment type="caution">
    <text evidence="3">The sequence shown here is derived from an EMBL/GenBank/DDBJ whole genome shotgun (WGS) entry which is preliminary data.</text>
</comment>
<reference evidence="3" key="1">
    <citation type="submission" date="2023-03" db="EMBL/GenBank/DDBJ databases">
        <title>Massive genome expansion in bonnet fungi (Mycena s.s.) driven by repeated elements and novel gene families across ecological guilds.</title>
        <authorList>
            <consortium name="Lawrence Berkeley National Laboratory"/>
            <person name="Harder C.B."/>
            <person name="Miyauchi S."/>
            <person name="Viragh M."/>
            <person name="Kuo A."/>
            <person name="Thoen E."/>
            <person name="Andreopoulos B."/>
            <person name="Lu D."/>
            <person name="Skrede I."/>
            <person name="Drula E."/>
            <person name="Henrissat B."/>
            <person name="Morin E."/>
            <person name="Kohler A."/>
            <person name="Barry K."/>
            <person name="LaButti K."/>
            <person name="Morin E."/>
            <person name="Salamov A."/>
            <person name="Lipzen A."/>
            <person name="Mereny Z."/>
            <person name="Hegedus B."/>
            <person name="Baldrian P."/>
            <person name="Stursova M."/>
            <person name="Weitz H."/>
            <person name="Taylor A."/>
            <person name="Grigoriev I.V."/>
            <person name="Nagy L.G."/>
            <person name="Martin F."/>
            <person name="Kauserud H."/>
        </authorList>
    </citation>
    <scope>NUCLEOTIDE SEQUENCE</scope>
    <source>
        <strain evidence="3">CBHHK182m</strain>
    </source>
</reference>
<evidence type="ECO:0000313" key="4">
    <source>
        <dbReference type="Proteomes" id="UP001215598"/>
    </source>
</evidence>
<feature type="coiled-coil region" evidence="1">
    <location>
        <begin position="610"/>
        <end position="637"/>
    </location>
</feature>
<feature type="compositionally biased region" description="Polar residues" evidence="2">
    <location>
        <begin position="388"/>
        <end position="406"/>
    </location>
</feature>
<feature type="region of interest" description="Disordered" evidence="2">
    <location>
        <begin position="269"/>
        <end position="491"/>
    </location>
</feature>
<feature type="compositionally biased region" description="Low complexity" evidence="2">
    <location>
        <begin position="503"/>
        <end position="523"/>
    </location>
</feature>
<organism evidence="3 4">
    <name type="scientific">Mycena metata</name>
    <dbReference type="NCBI Taxonomy" id="1033252"/>
    <lineage>
        <taxon>Eukaryota</taxon>
        <taxon>Fungi</taxon>
        <taxon>Dikarya</taxon>
        <taxon>Basidiomycota</taxon>
        <taxon>Agaricomycotina</taxon>
        <taxon>Agaricomycetes</taxon>
        <taxon>Agaricomycetidae</taxon>
        <taxon>Agaricales</taxon>
        <taxon>Marasmiineae</taxon>
        <taxon>Mycenaceae</taxon>
        <taxon>Mycena</taxon>
    </lineage>
</organism>
<gene>
    <name evidence="3" type="ORF">B0H16DRAFT_1890676</name>
</gene>
<proteinExistence type="predicted"/>
<dbReference type="Proteomes" id="UP001215598">
    <property type="component" value="Unassembled WGS sequence"/>
</dbReference>
<dbReference type="EMBL" id="JARKIB010000101">
    <property type="protein sequence ID" value="KAJ7740790.1"/>
    <property type="molecule type" value="Genomic_DNA"/>
</dbReference>
<feature type="compositionally biased region" description="Polar residues" evidence="2">
    <location>
        <begin position="433"/>
        <end position="446"/>
    </location>
</feature>
<feature type="compositionally biased region" description="Low complexity" evidence="2">
    <location>
        <begin position="346"/>
        <end position="357"/>
    </location>
</feature>
<feature type="compositionally biased region" description="Low complexity" evidence="2">
    <location>
        <begin position="1"/>
        <end position="12"/>
    </location>
</feature>
<sequence length="775" mass="84146">MSTSGSSSTWTSRDGFLTPSQHSGSLSPLDGFTPAFPNLRGLPQPTREQNDNDTDFSWVQSLPDPVKQADHQALLRHGNVAYSKLLSAYNDLSIRHDTLRTAYNTLATSIPQIFKHIPNPLNFPIPASYSSASASAGASSLSLDPLSPLVQSDFPDIQFWNRSDFKEDGLTDITDNDEKGGKLAFLEHRTGTQFTAAEIKAVRKSAYGSFQTLLDSSNAPLRWSQATSTATQQVRKELITEHPELALCANNWKVDAVLTEVYGQWTSRRKDAIRESKQVPTSTSGSKKRKQREHPDAADGTNLADNNKRRKRDLQNDTASTSDIPAPGSRAQRKQKKKEHNVSRVAPAADSPRFSPAAPAPNSPRSHVESLRPPPPASTSDLPHVQSPRLSHSAPESPNRRSQSLINEEDDDIRQLRTPMDENDSDNFEDNLGSDNESTDLHSASASRIPASVPEPVRPRPKPRVVNPLLGKDKGKGKAPNPTDPDPTALSSSIATATTVVTTPATSTAVTPPVTSSTSTASAPAPPSTVIPSNPSSSIGPLRQPVPHTSIPESSVPSRPKPAPKPAKKGKPHRPGVPDTAWNLFGREHMQTHPKDTNDEVKVIWAKTDQTKYVERAKELQAEKNAAEKAAKAGTDAAEGANLRFSLLSLNATKTLQVLGDSPSVHWSATTILEAHLTTYFGQDILGLTRTLLIALPAVAPHLSIQVDERYANFNWMFLIIGSPLVAGPRRLSGRVGAIYGYADGLGRAADVDERRVRLWSACCVVYFYYSNGMQ</sequence>
<accession>A0AAD7IDR6</accession>
<evidence type="ECO:0000256" key="1">
    <source>
        <dbReference type="SAM" id="Coils"/>
    </source>
</evidence>